<dbReference type="InterPro" id="IPR002208">
    <property type="entry name" value="SecY/SEC61-alpha"/>
</dbReference>
<feature type="transmembrane region" description="Helical" evidence="10">
    <location>
        <begin position="353"/>
        <end position="375"/>
    </location>
</feature>
<dbReference type="PIRSF" id="PIRSF004557">
    <property type="entry name" value="SecY"/>
    <property type="match status" value="1"/>
</dbReference>
<evidence type="ECO:0000256" key="7">
    <source>
        <dbReference type="ARBA" id="ARBA00023010"/>
    </source>
</evidence>
<dbReference type="InterPro" id="IPR030659">
    <property type="entry name" value="SecY_CS"/>
</dbReference>
<organism evidence="14 15">
    <name type="scientific">Candidatus Syntrophonatronum acetioxidans</name>
    <dbReference type="NCBI Taxonomy" id="1795816"/>
    <lineage>
        <taxon>Bacteria</taxon>
        <taxon>Bacillati</taxon>
        <taxon>Bacillota</taxon>
        <taxon>Clostridia</taxon>
        <taxon>Eubacteriales</taxon>
        <taxon>Syntrophomonadaceae</taxon>
        <taxon>Candidatus Syntrophonatronum</taxon>
    </lineage>
</organism>
<dbReference type="Proteomes" id="UP000285138">
    <property type="component" value="Unassembled WGS sequence"/>
</dbReference>
<proteinExistence type="inferred from homology"/>
<gene>
    <name evidence="10 14" type="primary">secY</name>
    <name evidence="14" type="ORF">D5R97_02385</name>
</gene>
<comment type="function">
    <text evidence="10 11">The central subunit of the protein translocation channel SecYEG. Consists of two halves formed by TMs 1-5 and 6-10. These two domains form a lateral gate at the front which open onto the bilayer between TMs 2 and 7, and are clamped together by SecE at the back. The channel is closed by both a pore ring composed of hydrophobic SecY resides and a short helix (helix 2A) on the extracellular side of the membrane which forms a plug. The plug probably moves laterally to allow the channel to open. The ring and the pore may move independently.</text>
</comment>
<dbReference type="Pfam" id="PF00344">
    <property type="entry name" value="SecY"/>
    <property type="match status" value="1"/>
</dbReference>
<keyword evidence="6 10" id="KW-1133">Transmembrane helix</keyword>
<feature type="transmembrane region" description="Helical" evidence="10">
    <location>
        <begin position="174"/>
        <end position="195"/>
    </location>
</feature>
<comment type="caution">
    <text evidence="14">The sequence shown here is derived from an EMBL/GenBank/DDBJ whole genome shotgun (WGS) entry which is preliminary data.</text>
</comment>
<dbReference type="GO" id="GO:0043952">
    <property type="term" value="P:protein transport by the Sec complex"/>
    <property type="evidence" value="ECO:0007669"/>
    <property type="project" value="UniProtKB-UniRule"/>
</dbReference>
<evidence type="ECO:0000256" key="5">
    <source>
        <dbReference type="ARBA" id="ARBA00022927"/>
    </source>
</evidence>
<feature type="transmembrane region" description="Helical" evidence="10">
    <location>
        <begin position="142"/>
        <end position="162"/>
    </location>
</feature>
<dbReference type="EMBL" id="QZAA01000067">
    <property type="protein sequence ID" value="RQD77447.1"/>
    <property type="molecule type" value="Genomic_DNA"/>
</dbReference>
<comment type="similarity">
    <text evidence="2 10 13">Belongs to the SecY/SEC61-alpha family.</text>
</comment>
<dbReference type="HAMAP" id="MF_01465">
    <property type="entry name" value="SecY"/>
    <property type="match status" value="1"/>
</dbReference>
<evidence type="ECO:0000313" key="15">
    <source>
        <dbReference type="Proteomes" id="UP000285138"/>
    </source>
</evidence>
<evidence type="ECO:0000256" key="1">
    <source>
        <dbReference type="ARBA" id="ARBA00004141"/>
    </source>
</evidence>
<sequence>MLDMIRGAWKVSELRGRIIFTLLMFVVFRLGSHIPVPGIDVAQLQEFFRGDDLFGFLNVIGGGALSNFTIFAMSITPYINASIIMQLLTVVIPKLEELSKEGDEGRKVINRYIRYGTVGLAFIQAIAMTFGLIRGAVINPTFLSYATIIIALTAGTAFLMWLGEQISEKGIGNGISLIIFAGIIASFPEGVVMLYERIRVGQANILAMIAIGIFMLALIIFIIALTQGERRVPVQYSKRVVGRKLYGGQTTHIPMKVNQAGVIPVIFASSILMFPPTLAQFVNHPVAVNIADLFAWGTPLNTLLYFMLIIFFTYFYTAIQFNPVDVAQNIKKYGGFIPGLRPGRPTAEFLERIVSRITFVGALSLAFISTLPILLQNVTDLNLIFSGTALIIVVGVSLETVKQIESHLLMRHYQGFMR</sequence>
<keyword evidence="8 10" id="KW-0472">Membrane</keyword>
<protein>
    <recommendedName>
        <fullName evidence="9 10">Protein translocase subunit SecY</fullName>
    </recommendedName>
</protein>
<feature type="transmembrane region" description="Helical" evidence="10">
    <location>
        <begin position="115"/>
        <end position="136"/>
    </location>
</feature>
<dbReference type="SUPFAM" id="SSF103491">
    <property type="entry name" value="Preprotein translocase SecY subunit"/>
    <property type="match status" value="1"/>
</dbReference>
<dbReference type="AlphaFoldDB" id="A0A424YH70"/>
<dbReference type="InterPro" id="IPR026593">
    <property type="entry name" value="SecY"/>
</dbReference>
<dbReference type="NCBIfam" id="TIGR00967">
    <property type="entry name" value="3a0501s007"/>
    <property type="match status" value="1"/>
</dbReference>
<evidence type="ECO:0000256" key="10">
    <source>
        <dbReference type="HAMAP-Rule" id="MF_01465"/>
    </source>
</evidence>
<evidence type="ECO:0000256" key="4">
    <source>
        <dbReference type="ARBA" id="ARBA00022692"/>
    </source>
</evidence>
<dbReference type="GO" id="GO:0005886">
    <property type="term" value="C:plasma membrane"/>
    <property type="evidence" value="ECO:0007669"/>
    <property type="project" value="UniProtKB-SubCell"/>
</dbReference>
<dbReference type="PANTHER" id="PTHR10906">
    <property type="entry name" value="SECY/SEC61-ALPHA FAMILY MEMBER"/>
    <property type="match status" value="1"/>
</dbReference>
<evidence type="ECO:0000313" key="14">
    <source>
        <dbReference type="EMBL" id="RQD77447.1"/>
    </source>
</evidence>
<feature type="transmembrane region" description="Helical" evidence="10">
    <location>
        <begin position="53"/>
        <end position="72"/>
    </location>
</feature>
<evidence type="ECO:0000256" key="8">
    <source>
        <dbReference type="ARBA" id="ARBA00023136"/>
    </source>
</evidence>
<evidence type="ECO:0000256" key="13">
    <source>
        <dbReference type="RuleBase" id="RU004349"/>
    </source>
</evidence>
<keyword evidence="5 10" id="KW-0653">Protein transport</keyword>
<evidence type="ECO:0000256" key="11">
    <source>
        <dbReference type="RuleBase" id="RU000537"/>
    </source>
</evidence>
<reference evidence="14 15" key="1">
    <citation type="submission" date="2018-08" db="EMBL/GenBank/DDBJ databases">
        <title>The metabolism and importance of syntrophic acetate oxidation coupled to methane or sulfide production in haloalkaline environments.</title>
        <authorList>
            <person name="Timmers P.H.A."/>
            <person name="Vavourakis C.D."/>
            <person name="Sorokin D.Y."/>
            <person name="Sinninghe Damste J.S."/>
            <person name="Muyzer G."/>
            <person name="Stams A.J.M."/>
            <person name="Plugge C.M."/>
        </authorList>
    </citation>
    <scope>NUCLEOTIDE SEQUENCE [LARGE SCALE GENOMIC DNA]</scope>
    <source>
        <strain evidence="14">MSAO_Bac1</strain>
    </source>
</reference>
<comment type="subcellular location">
    <subcellularLocation>
        <location evidence="10">Cell membrane</location>
        <topology evidence="10">Multi-pass membrane protein</topology>
    </subcellularLocation>
    <subcellularLocation>
        <location evidence="1 12">Membrane</location>
        <topology evidence="1 12">Multi-pass membrane protein</topology>
    </subcellularLocation>
</comment>
<dbReference type="GO" id="GO:0065002">
    <property type="term" value="P:intracellular protein transmembrane transport"/>
    <property type="evidence" value="ECO:0007669"/>
    <property type="project" value="UniProtKB-UniRule"/>
</dbReference>
<dbReference type="GO" id="GO:0006605">
    <property type="term" value="P:protein targeting"/>
    <property type="evidence" value="ECO:0007669"/>
    <property type="project" value="UniProtKB-UniRule"/>
</dbReference>
<name>A0A424YH70_9FIRM</name>
<evidence type="ECO:0000256" key="9">
    <source>
        <dbReference type="ARBA" id="ARBA00039733"/>
    </source>
</evidence>
<accession>A0A424YH70</accession>
<dbReference type="Gene3D" id="1.10.3370.10">
    <property type="entry name" value="SecY subunit domain"/>
    <property type="match status" value="1"/>
</dbReference>
<dbReference type="PRINTS" id="PR00303">
    <property type="entry name" value="SECYTRNLCASE"/>
</dbReference>
<dbReference type="PROSITE" id="PS00756">
    <property type="entry name" value="SECY_2"/>
    <property type="match status" value="1"/>
</dbReference>
<keyword evidence="10" id="KW-1003">Cell membrane</keyword>
<evidence type="ECO:0000256" key="3">
    <source>
        <dbReference type="ARBA" id="ARBA00022448"/>
    </source>
</evidence>
<evidence type="ECO:0000256" key="2">
    <source>
        <dbReference type="ARBA" id="ARBA00005751"/>
    </source>
</evidence>
<keyword evidence="4 10" id="KW-0812">Transmembrane</keyword>
<evidence type="ECO:0000256" key="6">
    <source>
        <dbReference type="ARBA" id="ARBA00022989"/>
    </source>
</evidence>
<feature type="transmembrane region" description="Helical" evidence="10">
    <location>
        <begin position="14"/>
        <end position="32"/>
    </location>
</feature>
<feature type="transmembrane region" description="Helical" evidence="10">
    <location>
        <begin position="201"/>
        <end position="225"/>
    </location>
</feature>
<feature type="transmembrane region" description="Helical" evidence="10">
    <location>
        <begin position="381"/>
        <end position="401"/>
    </location>
</feature>
<keyword evidence="3 10" id="KW-0813">Transport</keyword>
<feature type="transmembrane region" description="Helical" evidence="10">
    <location>
        <begin position="262"/>
        <end position="282"/>
    </location>
</feature>
<evidence type="ECO:0000256" key="12">
    <source>
        <dbReference type="RuleBase" id="RU003484"/>
    </source>
</evidence>
<keyword evidence="7 10" id="KW-0811">Translocation</keyword>
<feature type="transmembrane region" description="Helical" evidence="10">
    <location>
        <begin position="302"/>
        <end position="322"/>
    </location>
</feature>
<dbReference type="InterPro" id="IPR023201">
    <property type="entry name" value="SecY_dom_sf"/>
</dbReference>
<dbReference type="FunFam" id="1.10.3370.10:FF:000001">
    <property type="entry name" value="Preprotein translocase subunit SecY"/>
    <property type="match status" value="1"/>
</dbReference>
<dbReference type="PROSITE" id="PS00755">
    <property type="entry name" value="SECY_1"/>
    <property type="match status" value="1"/>
</dbReference>
<comment type="subunit">
    <text evidence="10">Component of the Sec protein translocase complex. Heterotrimer consisting of SecY, SecE and SecG subunits. The heterotrimers can form oligomers, although 1 heterotrimer is thought to be able to translocate proteins. Interacts with the ribosome. Interacts with SecDF, and other proteins may be involved. Interacts with SecA.</text>
</comment>